<dbReference type="Proteomes" id="UP000504634">
    <property type="component" value="Unplaced"/>
</dbReference>
<dbReference type="GO" id="GO:0008253">
    <property type="term" value="F:5'-nucleotidase activity"/>
    <property type="evidence" value="ECO:0007669"/>
    <property type="project" value="UniProtKB-EC"/>
</dbReference>
<evidence type="ECO:0000256" key="6">
    <source>
        <dbReference type="ARBA" id="ARBA00022741"/>
    </source>
</evidence>
<dbReference type="GeneID" id="115629770"/>
<dbReference type="EC" id="3.1.3.5" evidence="3"/>
<dbReference type="Pfam" id="PF02872">
    <property type="entry name" value="5_nucleotid_C"/>
    <property type="match status" value="1"/>
</dbReference>
<dbReference type="GO" id="GO:0005886">
    <property type="term" value="C:plasma membrane"/>
    <property type="evidence" value="ECO:0007669"/>
    <property type="project" value="TreeGrafter"/>
</dbReference>
<gene>
    <name evidence="13" type="primary">LOC115629770</name>
</gene>
<keyword evidence="6 8" id="KW-0547">Nucleotide-binding</keyword>
<dbReference type="Gene3D" id="3.60.21.10">
    <property type="match status" value="1"/>
</dbReference>
<feature type="signal peptide" evidence="8">
    <location>
        <begin position="1"/>
        <end position="20"/>
    </location>
</feature>
<evidence type="ECO:0000256" key="2">
    <source>
        <dbReference type="ARBA" id="ARBA00006654"/>
    </source>
</evidence>
<dbReference type="PRINTS" id="PR01607">
    <property type="entry name" value="APYRASEFAMLY"/>
</dbReference>
<keyword evidence="9" id="KW-0812">Transmembrane</keyword>
<evidence type="ECO:0000256" key="9">
    <source>
        <dbReference type="SAM" id="Phobius"/>
    </source>
</evidence>
<dbReference type="InterPro" id="IPR006179">
    <property type="entry name" value="5_nucleotidase/apyrase"/>
</dbReference>
<proteinExistence type="inferred from homology"/>
<keyword evidence="12" id="KW-1185">Reference proteome</keyword>
<dbReference type="PROSITE" id="PS00786">
    <property type="entry name" value="5_NUCLEOTIDASE_2"/>
    <property type="match status" value="1"/>
</dbReference>
<dbReference type="SUPFAM" id="SSF55816">
    <property type="entry name" value="5'-nucleotidase (syn. UDP-sugar hydrolase), C-terminal domain"/>
    <property type="match status" value="1"/>
</dbReference>
<keyword evidence="9" id="KW-1133">Transmembrane helix</keyword>
<dbReference type="OrthoDB" id="7722975at2759"/>
<dbReference type="InterPro" id="IPR029052">
    <property type="entry name" value="Metallo-depent_PP-like"/>
</dbReference>
<evidence type="ECO:0000256" key="8">
    <source>
        <dbReference type="RuleBase" id="RU362119"/>
    </source>
</evidence>
<evidence type="ECO:0000259" key="10">
    <source>
        <dbReference type="Pfam" id="PF00149"/>
    </source>
</evidence>
<dbReference type="SUPFAM" id="SSF56300">
    <property type="entry name" value="Metallo-dependent phosphatases"/>
    <property type="match status" value="1"/>
</dbReference>
<feature type="domain" description="5'-Nucleotidase C-terminal" evidence="11">
    <location>
        <begin position="348"/>
        <end position="522"/>
    </location>
</feature>
<dbReference type="Pfam" id="PF00149">
    <property type="entry name" value="Metallophos"/>
    <property type="match status" value="1"/>
</dbReference>
<evidence type="ECO:0000313" key="12">
    <source>
        <dbReference type="Proteomes" id="UP000504634"/>
    </source>
</evidence>
<dbReference type="GO" id="GO:0046872">
    <property type="term" value="F:metal ion binding"/>
    <property type="evidence" value="ECO:0007669"/>
    <property type="project" value="UniProtKB-KW"/>
</dbReference>
<dbReference type="RefSeq" id="XP_030382188.1">
    <property type="nucleotide sequence ID" value="XM_030526328.1"/>
</dbReference>
<feature type="domain" description="Calcineurin-like phosphoesterase" evidence="10">
    <location>
        <begin position="35"/>
        <end position="254"/>
    </location>
</feature>
<organism evidence="12 13">
    <name type="scientific">Drosophila lebanonensis</name>
    <name type="common">Fruit fly</name>
    <name type="synonym">Scaptodrosophila lebanonensis</name>
    <dbReference type="NCBI Taxonomy" id="7225"/>
    <lineage>
        <taxon>Eukaryota</taxon>
        <taxon>Metazoa</taxon>
        <taxon>Ecdysozoa</taxon>
        <taxon>Arthropoda</taxon>
        <taxon>Hexapoda</taxon>
        <taxon>Insecta</taxon>
        <taxon>Pterygota</taxon>
        <taxon>Neoptera</taxon>
        <taxon>Endopterygota</taxon>
        <taxon>Diptera</taxon>
        <taxon>Brachycera</taxon>
        <taxon>Muscomorpha</taxon>
        <taxon>Ephydroidea</taxon>
        <taxon>Drosophilidae</taxon>
        <taxon>Scaptodrosophila</taxon>
    </lineage>
</organism>
<evidence type="ECO:0000256" key="4">
    <source>
        <dbReference type="ARBA" id="ARBA00022723"/>
    </source>
</evidence>
<dbReference type="GO" id="GO:0000166">
    <property type="term" value="F:nucleotide binding"/>
    <property type="evidence" value="ECO:0007669"/>
    <property type="project" value="UniProtKB-KW"/>
</dbReference>
<dbReference type="InterPro" id="IPR004843">
    <property type="entry name" value="Calcineurin-like_PHP"/>
</dbReference>
<evidence type="ECO:0000313" key="13">
    <source>
        <dbReference type="RefSeq" id="XP_030382188.1"/>
    </source>
</evidence>
<keyword evidence="9" id="KW-0472">Membrane</keyword>
<dbReference type="InterPro" id="IPR036907">
    <property type="entry name" value="5'-Nucleotdase_C_sf"/>
</dbReference>
<comment type="catalytic activity">
    <reaction evidence="1">
        <text>a ribonucleoside 5'-phosphate + H2O = a ribonucleoside + phosphate</text>
        <dbReference type="Rhea" id="RHEA:12484"/>
        <dbReference type="ChEBI" id="CHEBI:15377"/>
        <dbReference type="ChEBI" id="CHEBI:18254"/>
        <dbReference type="ChEBI" id="CHEBI:43474"/>
        <dbReference type="ChEBI" id="CHEBI:58043"/>
        <dbReference type="EC" id="3.1.3.5"/>
    </reaction>
</comment>
<keyword evidence="7 8" id="KW-0378">Hydrolase</keyword>
<keyword evidence="4" id="KW-0479">Metal-binding</keyword>
<dbReference type="PANTHER" id="PTHR11575:SF24">
    <property type="entry name" value="5'-NUCLEOTIDASE"/>
    <property type="match status" value="1"/>
</dbReference>
<dbReference type="FunFam" id="3.60.21.10:FF:000020">
    <property type="entry name" value="NT5E isoform 4"/>
    <property type="match status" value="1"/>
</dbReference>
<name>A0A6J2U3Y9_DROLE</name>
<dbReference type="Gene3D" id="3.90.780.10">
    <property type="entry name" value="5'-Nucleotidase, C-terminal domain"/>
    <property type="match status" value="1"/>
</dbReference>
<dbReference type="CDD" id="cd07409">
    <property type="entry name" value="MPP_CD73_N"/>
    <property type="match status" value="1"/>
</dbReference>
<comment type="similarity">
    <text evidence="2 8">Belongs to the 5'-nucleotidase family.</text>
</comment>
<evidence type="ECO:0000256" key="1">
    <source>
        <dbReference type="ARBA" id="ARBA00000815"/>
    </source>
</evidence>
<reference evidence="13" key="1">
    <citation type="submission" date="2025-08" db="UniProtKB">
        <authorList>
            <consortium name="RefSeq"/>
        </authorList>
    </citation>
    <scope>IDENTIFICATION</scope>
    <source>
        <strain evidence="13">11010-0011.00</strain>
        <tissue evidence="13">Whole body</tissue>
    </source>
</reference>
<evidence type="ECO:0000256" key="3">
    <source>
        <dbReference type="ARBA" id="ARBA00012643"/>
    </source>
</evidence>
<dbReference type="InterPro" id="IPR006146">
    <property type="entry name" value="5'-Nucleotdase_CS"/>
</dbReference>
<sequence>MIFLWSVLTGLLLCGHRSNANPIEKRSGGNTEFIILHNNDMHARFEQTNVKSGKCSPKEVNTNKCYGGFARVAYEVRKYRAEAQNGGTPVLYLNAGDTYTGTPWFTIFKDNITAAFLNKLQPDAISLGNHEFDEKVEGLIPFLNNVDFPVLACNLDLSKVPELAAANNLANSTILEVNGLKVGIIGYVTPDTKKLTVRNDVEFLDEIVSINAESAKLTAQGIQIIIALGHSGYIKDQEIAKNCPDVDIVIGGHTNTFLYNGKKPDAEAIEGPYPTQVKRKDGKVVPVVQAYAYTKYLGKLHVKFDSDGNLVEFDGAPILLNASVEQEKELLDLLDLYRPNITALDSQVVGHTKVDLEGSSSVCRARECNLGNLVADSMVFARVMELNASKYWTDAPIAFIQGGGIRNSIMKAANGSITASDVLSVLPFQNGLYITRITGKALRNSLEHSASVVGTDSNGGFLQLSGARVQYDYGKPKGQRVVALEVRCAKCDIPSYEALNETAFYNVIVDEFLLLNGDGYELIDKTNPYSVRLQNIDADALIHYLQMHKFVYPGLEGRILSRSSATNIFISLALMLFSFILTQLCN</sequence>
<accession>A0A6J2U3Y9</accession>
<dbReference type="PANTHER" id="PTHR11575">
    <property type="entry name" value="5'-NUCLEOTIDASE-RELATED"/>
    <property type="match status" value="1"/>
</dbReference>
<dbReference type="AlphaFoldDB" id="A0A6J2U3Y9"/>
<dbReference type="FunFam" id="3.90.780.10:FF:000001">
    <property type="entry name" value="NT5E isoform 3"/>
    <property type="match status" value="1"/>
</dbReference>
<feature type="chain" id="PRO_5027163849" description="5'-nucleotidase" evidence="8">
    <location>
        <begin position="21"/>
        <end position="586"/>
    </location>
</feature>
<dbReference type="InterPro" id="IPR008334">
    <property type="entry name" value="5'-Nucleotdase_C"/>
</dbReference>
<dbReference type="GO" id="GO:0006196">
    <property type="term" value="P:AMP catabolic process"/>
    <property type="evidence" value="ECO:0007669"/>
    <property type="project" value="TreeGrafter"/>
</dbReference>
<evidence type="ECO:0000259" key="11">
    <source>
        <dbReference type="Pfam" id="PF02872"/>
    </source>
</evidence>
<keyword evidence="5 8" id="KW-0732">Signal</keyword>
<feature type="transmembrane region" description="Helical" evidence="9">
    <location>
        <begin position="568"/>
        <end position="585"/>
    </location>
</feature>
<evidence type="ECO:0000256" key="7">
    <source>
        <dbReference type="ARBA" id="ARBA00022801"/>
    </source>
</evidence>
<evidence type="ECO:0000256" key="5">
    <source>
        <dbReference type="ARBA" id="ARBA00022729"/>
    </source>
</evidence>
<protein>
    <recommendedName>
        <fullName evidence="3">5'-nucleotidase</fullName>
        <ecNumber evidence="3">3.1.3.5</ecNumber>
    </recommendedName>
</protein>